<dbReference type="Proteomes" id="UP001519332">
    <property type="component" value="Unassembled WGS sequence"/>
</dbReference>
<reference evidence="2 3" key="1">
    <citation type="submission" date="2021-03" db="EMBL/GenBank/DDBJ databases">
        <title>Sequencing the genomes of 1000 actinobacteria strains.</title>
        <authorList>
            <person name="Klenk H.-P."/>
        </authorList>
    </citation>
    <scope>NUCLEOTIDE SEQUENCE [LARGE SCALE GENOMIC DNA]</scope>
    <source>
        <strain evidence="2 3">DSM 46670</strain>
    </source>
</reference>
<dbReference type="RefSeq" id="WP_209639643.1">
    <property type="nucleotide sequence ID" value="NZ_JAGINW010000001.1"/>
</dbReference>
<feature type="region of interest" description="Disordered" evidence="1">
    <location>
        <begin position="40"/>
        <end position="90"/>
    </location>
</feature>
<keyword evidence="3" id="KW-1185">Reference proteome</keyword>
<accession>A0ABS4TH56</accession>
<protein>
    <submittedName>
        <fullName evidence="2">Uncharacterized protein</fullName>
    </submittedName>
</protein>
<dbReference type="EMBL" id="JAGINW010000001">
    <property type="protein sequence ID" value="MBP2323360.1"/>
    <property type="molecule type" value="Genomic_DNA"/>
</dbReference>
<name>A0ABS4TH56_9PSEU</name>
<proteinExistence type="predicted"/>
<gene>
    <name evidence="2" type="ORF">JOF56_003745</name>
</gene>
<evidence type="ECO:0000313" key="2">
    <source>
        <dbReference type="EMBL" id="MBP2323360.1"/>
    </source>
</evidence>
<evidence type="ECO:0000256" key="1">
    <source>
        <dbReference type="SAM" id="MobiDB-lite"/>
    </source>
</evidence>
<sequence>MEVRTYVHVRSHDGAKSAVLKPGDTVPDWAEVTNRAALLDAPEAAAPKEVAEPATEGPAVEDEKPTPKTSAPKATTRRKPAARATESKTE</sequence>
<feature type="compositionally biased region" description="Low complexity" evidence="1">
    <location>
        <begin position="40"/>
        <end position="54"/>
    </location>
</feature>
<feature type="compositionally biased region" description="Basic and acidic residues" evidence="1">
    <location>
        <begin position="1"/>
        <end position="15"/>
    </location>
</feature>
<organism evidence="2 3">
    <name type="scientific">Kibdelosporangium banguiense</name>
    <dbReference type="NCBI Taxonomy" id="1365924"/>
    <lineage>
        <taxon>Bacteria</taxon>
        <taxon>Bacillati</taxon>
        <taxon>Actinomycetota</taxon>
        <taxon>Actinomycetes</taxon>
        <taxon>Pseudonocardiales</taxon>
        <taxon>Pseudonocardiaceae</taxon>
        <taxon>Kibdelosporangium</taxon>
    </lineage>
</organism>
<feature type="region of interest" description="Disordered" evidence="1">
    <location>
        <begin position="1"/>
        <end position="26"/>
    </location>
</feature>
<evidence type="ECO:0000313" key="3">
    <source>
        <dbReference type="Proteomes" id="UP001519332"/>
    </source>
</evidence>
<comment type="caution">
    <text evidence="2">The sequence shown here is derived from an EMBL/GenBank/DDBJ whole genome shotgun (WGS) entry which is preliminary data.</text>
</comment>